<gene>
    <name evidence="1" type="ORF">WA026_014112</name>
</gene>
<protein>
    <submittedName>
        <fullName evidence="1">Uncharacterized protein</fullName>
    </submittedName>
</protein>
<accession>A0AAW1TWX7</accession>
<comment type="caution">
    <text evidence="1">The sequence shown here is derived from an EMBL/GenBank/DDBJ whole genome shotgun (WGS) entry which is preliminary data.</text>
</comment>
<dbReference type="Proteomes" id="UP001431783">
    <property type="component" value="Unassembled WGS sequence"/>
</dbReference>
<proteinExistence type="predicted"/>
<name>A0AAW1TWX7_9CUCU</name>
<evidence type="ECO:0000313" key="2">
    <source>
        <dbReference type="Proteomes" id="UP001431783"/>
    </source>
</evidence>
<reference evidence="1 2" key="1">
    <citation type="submission" date="2023-03" db="EMBL/GenBank/DDBJ databases">
        <title>Genome insight into feeding habits of ladybird beetles.</title>
        <authorList>
            <person name="Li H.-S."/>
            <person name="Huang Y.-H."/>
            <person name="Pang H."/>
        </authorList>
    </citation>
    <scope>NUCLEOTIDE SEQUENCE [LARGE SCALE GENOMIC DNA]</scope>
    <source>
        <strain evidence="1">SYSU_2023b</strain>
        <tissue evidence="1">Whole body</tissue>
    </source>
</reference>
<evidence type="ECO:0000313" key="1">
    <source>
        <dbReference type="EMBL" id="KAK9871664.1"/>
    </source>
</evidence>
<dbReference type="EMBL" id="JARQZJ010000007">
    <property type="protein sequence ID" value="KAK9871664.1"/>
    <property type="molecule type" value="Genomic_DNA"/>
</dbReference>
<organism evidence="1 2">
    <name type="scientific">Henosepilachna vigintioctopunctata</name>
    <dbReference type="NCBI Taxonomy" id="420089"/>
    <lineage>
        <taxon>Eukaryota</taxon>
        <taxon>Metazoa</taxon>
        <taxon>Ecdysozoa</taxon>
        <taxon>Arthropoda</taxon>
        <taxon>Hexapoda</taxon>
        <taxon>Insecta</taxon>
        <taxon>Pterygota</taxon>
        <taxon>Neoptera</taxon>
        <taxon>Endopterygota</taxon>
        <taxon>Coleoptera</taxon>
        <taxon>Polyphaga</taxon>
        <taxon>Cucujiformia</taxon>
        <taxon>Coccinelloidea</taxon>
        <taxon>Coccinellidae</taxon>
        <taxon>Epilachninae</taxon>
        <taxon>Epilachnini</taxon>
        <taxon>Henosepilachna</taxon>
    </lineage>
</organism>
<keyword evidence="2" id="KW-1185">Reference proteome</keyword>
<sequence>MDSTAGSSEISYRVIVIEDKSEVQKNSSCSGFYDSPPLVSYPRVKVACLGGRIIFLVVRNIQAGSRWQISYFDYSSQVIVLFIHLCCYHSYTYNLCQVNSIKNIKTYFGEVIHLVLREIHDPQTKSNILVLRAGSNNQQLWKLEQSSNLEPTSKQISRV</sequence>
<dbReference type="AlphaFoldDB" id="A0AAW1TWX7"/>